<dbReference type="PANTHER" id="PTHR34220">
    <property type="entry name" value="SENSOR HISTIDINE KINASE YPDA"/>
    <property type="match status" value="1"/>
</dbReference>
<dbReference type="PATRIC" id="fig|1432052.4.peg.143"/>
<evidence type="ECO:0000256" key="2">
    <source>
        <dbReference type="ARBA" id="ARBA00022553"/>
    </source>
</evidence>
<dbReference type="Proteomes" id="UP000094067">
    <property type="component" value="Unassembled WGS sequence"/>
</dbReference>
<sequence length="599" mass="67524">MSLKHVSHSRIQKRMHRMLIPVILIPLLFIGSFLSFYAINFLYRQAETQVVSDNLRAKSVLLDATLNFYTISEELFSDRNLTQLLITDYKTESEAISACNSYERLARTHANNSAISSILIYTDNPAIPNCRYIQQAEPEMLEQWFPLVSVSGSVSWQSSTLGYGESTYPGTNDRTPELTFLRSIPLSPSSHHAILVIKLSNNYLKNRIQNNDLFTTLSIGEQPVFFSSSRFYQGQPQPVPIDFAKKGFHSEGFLPFQGEKQIGCVTTLPAYHTEGEFYLTTIDLHAKDSIYKIGFICLLVLAAAMAASLFGLLYSTRYFSRRVTTLQTAMGHASQGNYDIIDTFKGDDELTDTFLNLKIMIGNIKQQELQMYEARIKEQTLVNQQQQMEYKLLASQINPHFIYNSLETIRMMSIGSGDRETASAIKLLGKTMHYVLENTGTASTTLDKELDYISSYLAIQKLRFEERFNYTIHVPPELSLSSYKILPLLLQPIVENAILHGLEEKENGGRLTITLHTEEENHLLITIEDNGKGMTGEELQNLKEQMDSSAEPDTSGSIGLCNISRRIRLIYGPPYSMDIVSSPDGGTSVYLLLPLLPAD</sequence>
<dbReference type="PANTHER" id="PTHR34220:SF7">
    <property type="entry name" value="SENSOR HISTIDINE KINASE YPDA"/>
    <property type="match status" value="1"/>
</dbReference>
<keyword evidence="2" id="KW-0597">Phosphoprotein</keyword>
<feature type="domain" description="HAMP" evidence="6">
    <location>
        <begin position="317"/>
        <end position="369"/>
    </location>
</feature>
<protein>
    <submittedName>
        <fullName evidence="7">Sensor histidine kinase YehU</fullName>
        <ecNumber evidence="7">2.7.13.3</ecNumber>
    </submittedName>
</protein>
<dbReference type="AlphaFoldDB" id="A0A1E3AIC0"/>
<keyword evidence="5" id="KW-0812">Transmembrane</keyword>
<dbReference type="InterPro" id="IPR003660">
    <property type="entry name" value="HAMP_dom"/>
</dbReference>
<dbReference type="SMART" id="SM00387">
    <property type="entry name" value="HATPase_c"/>
    <property type="match status" value="1"/>
</dbReference>
<dbReference type="Pfam" id="PF02518">
    <property type="entry name" value="HATPase_c"/>
    <property type="match status" value="1"/>
</dbReference>
<dbReference type="GO" id="GO:0000155">
    <property type="term" value="F:phosphorelay sensor kinase activity"/>
    <property type="evidence" value="ECO:0007669"/>
    <property type="project" value="InterPro"/>
</dbReference>
<accession>A0A1E3AIC0</accession>
<proteinExistence type="predicted"/>
<dbReference type="Gene3D" id="6.10.340.10">
    <property type="match status" value="1"/>
</dbReference>
<feature type="transmembrane region" description="Helical" evidence="5">
    <location>
        <begin position="293"/>
        <end position="314"/>
    </location>
</feature>
<comment type="caution">
    <text evidence="7">The sequence shown here is derived from an EMBL/GenBank/DDBJ whole genome shotgun (WGS) entry which is preliminary data.</text>
</comment>
<evidence type="ECO:0000313" key="8">
    <source>
        <dbReference type="Proteomes" id="UP000094067"/>
    </source>
</evidence>
<keyword evidence="3 7" id="KW-0808">Transferase</keyword>
<dbReference type="Gene3D" id="3.30.565.10">
    <property type="entry name" value="Histidine kinase-like ATPase, C-terminal domain"/>
    <property type="match status" value="1"/>
</dbReference>
<dbReference type="InterPro" id="IPR003594">
    <property type="entry name" value="HATPase_dom"/>
</dbReference>
<name>A0A1E3AIC0_9FIRM</name>
<comment type="subcellular location">
    <subcellularLocation>
        <location evidence="1">Membrane</location>
    </subcellularLocation>
</comment>
<dbReference type="EMBL" id="MCGH01000001">
    <property type="protein sequence ID" value="ODM08503.1"/>
    <property type="molecule type" value="Genomic_DNA"/>
</dbReference>
<evidence type="ECO:0000256" key="1">
    <source>
        <dbReference type="ARBA" id="ARBA00004370"/>
    </source>
</evidence>
<dbReference type="GO" id="GO:0016020">
    <property type="term" value="C:membrane"/>
    <property type="evidence" value="ECO:0007669"/>
    <property type="project" value="UniProtKB-SubCell"/>
</dbReference>
<dbReference type="InterPro" id="IPR036890">
    <property type="entry name" value="HATPase_C_sf"/>
</dbReference>
<dbReference type="EC" id="2.7.13.3" evidence="7"/>
<dbReference type="InterPro" id="IPR050640">
    <property type="entry name" value="Bact_2-comp_sensor_kinase"/>
</dbReference>
<reference evidence="7 8" key="1">
    <citation type="submission" date="2016-07" db="EMBL/GenBank/DDBJ databases">
        <title>Characterization of isolates of Eisenbergiella tayi derived from blood cultures, using whole genome sequencing.</title>
        <authorList>
            <person name="Burdz T."/>
            <person name="Wiebe D."/>
            <person name="Huynh C."/>
            <person name="Bernard K."/>
        </authorList>
    </citation>
    <scope>NUCLEOTIDE SEQUENCE [LARGE SCALE GENOMIC DNA]</scope>
    <source>
        <strain evidence="7 8">NML 110608</strain>
    </source>
</reference>
<organism evidence="7 8">
    <name type="scientific">Eisenbergiella tayi</name>
    <dbReference type="NCBI Taxonomy" id="1432052"/>
    <lineage>
        <taxon>Bacteria</taxon>
        <taxon>Bacillati</taxon>
        <taxon>Bacillota</taxon>
        <taxon>Clostridia</taxon>
        <taxon>Lachnospirales</taxon>
        <taxon>Lachnospiraceae</taxon>
        <taxon>Eisenbergiella</taxon>
    </lineage>
</organism>
<dbReference type="PROSITE" id="PS50885">
    <property type="entry name" value="HAMP"/>
    <property type="match status" value="1"/>
</dbReference>
<dbReference type="Pfam" id="PF06580">
    <property type="entry name" value="His_kinase"/>
    <property type="match status" value="1"/>
</dbReference>
<evidence type="ECO:0000313" key="7">
    <source>
        <dbReference type="EMBL" id="ODM08503.1"/>
    </source>
</evidence>
<evidence type="ECO:0000256" key="5">
    <source>
        <dbReference type="SAM" id="Phobius"/>
    </source>
</evidence>
<keyword evidence="4 7" id="KW-0418">Kinase</keyword>
<keyword evidence="5" id="KW-0472">Membrane</keyword>
<evidence type="ECO:0000256" key="3">
    <source>
        <dbReference type="ARBA" id="ARBA00022679"/>
    </source>
</evidence>
<evidence type="ECO:0000259" key="6">
    <source>
        <dbReference type="PROSITE" id="PS50885"/>
    </source>
</evidence>
<dbReference type="SUPFAM" id="SSF55874">
    <property type="entry name" value="ATPase domain of HSP90 chaperone/DNA topoisomerase II/histidine kinase"/>
    <property type="match status" value="1"/>
</dbReference>
<evidence type="ECO:0000256" key="4">
    <source>
        <dbReference type="ARBA" id="ARBA00022777"/>
    </source>
</evidence>
<dbReference type="RefSeq" id="WP_069150886.1">
    <property type="nucleotide sequence ID" value="NZ_MCGH01000001.1"/>
</dbReference>
<dbReference type="InterPro" id="IPR010559">
    <property type="entry name" value="Sig_transdc_His_kin_internal"/>
</dbReference>
<keyword evidence="5" id="KW-1133">Transmembrane helix</keyword>
<gene>
    <name evidence="7" type="primary">yehU_1</name>
    <name evidence="7" type="ORF">BEI61_00132</name>
</gene>
<feature type="transmembrane region" description="Helical" evidence="5">
    <location>
        <begin position="20"/>
        <end position="43"/>
    </location>
</feature>